<feature type="domain" description="RRM" evidence="4">
    <location>
        <begin position="417"/>
        <end position="494"/>
    </location>
</feature>
<keyword evidence="1 2" id="KW-0694">RNA-binding</keyword>
<gene>
    <name evidence="5" type="ORF">M378DRAFT_191130</name>
</gene>
<sequence length="573" mass="60710">MAKSEKKDKKADKTKGTTSKVQKTPQVVTKTPITSTEILAKATDKGKAIAKPTKKKESKEAKPLPTTDANGKSKTRPKDANSSEESTESSSEDEKPKAAQVKSAQVKVGSTSDSSDSDSSNDERQKTKITPSTIPKARPKHSVAKTTPVKLEQSKVAESESDSSEESDSEEPVKGSKSTPAKIEKKSESSSDESSSSDEESGIPVKKGPLAAVSKSSSEESDSDEEPKTKVGSTKAAPMITVSSSDDSEKDIKAESSSDESSEEDEDGDAKMADARAPAPTSGKRKAAEDAPVPSKKVKVADGHAASVEENKTGATKTIFVGRLSWAVDSDRLAEEFASFGEVVSANVQVDRNTGKSRGFGFVNFTTAEAAEKALTMNGQEIDGRPVNVDLSAELDKSQAKEKRAKAFGDTTSPPSTTLFVGNLSFNTTEDAVWTFFDNYSVKSVRLPTERETGRMKGFGYVEFEDVESAKKALEESKDAEIDGRSIRLDFSQPRDGPGGGGRFDRGGGGGHFDRGGGGRFDRGGRGQSRGRGRGGDRGGDRGWRGRGGGRGAPRGNPRSGGIASYEGRKTTF</sequence>
<evidence type="ECO:0000259" key="4">
    <source>
        <dbReference type="PROSITE" id="PS50102"/>
    </source>
</evidence>
<accession>A0A0C2XGR3</accession>
<dbReference type="GO" id="GO:0003723">
    <property type="term" value="F:RNA binding"/>
    <property type="evidence" value="ECO:0007669"/>
    <property type="project" value="UniProtKB-UniRule"/>
</dbReference>
<dbReference type="SMART" id="SM00360">
    <property type="entry name" value="RRM"/>
    <property type="match status" value="2"/>
</dbReference>
<feature type="compositionally biased region" description="Acidic residues" evidence="3">
    <location>
        <begin position="159"/>
        <end position="170"/>
    </location>
</feature>
<organism evidence="5 6">
    <name type="scientific">Amanita muscaria (strain Koide BX008)</name>
    <dbReference type="NCBI Taxonomy" id="946122"/>
    <lineage>
        <taxon>Eukaryota</taxon>
        <taxon>Fungi</taxon>
        <taxon>Dikarya</taxon>
        <taxon>Basidiomycota</taxon>
        <taxon>Agaricomycotina</taxon>
        <taxon>Agaricomycetes</taxon>
        <taxon>Agaricomycetidae</taxon>
        <taxon>Agaricales</taxon>
        <taxon>Pluteineae</taxon>
        <taxon>Amanitaceae</taxon>
        <taxon>Amanita</taxon>
    </lineage>
</organism>
<evidence type="ECO:0000256" key="1">
    <source>
        <dbReference type="ARBA" id="ARBA00022884"/>
    </source>
</evidence>
<dbReference type="STRING" id="946122.A0A0C2XGR3"/>
<dbReference type="PROSITE" id="PS50102">
    <property type="entry name" value="RRM"/>
    <property type="match status" value="2"/>
</dbReference>
<feature type="compositionally biased region" description="Basic and acidic residues" evidence="3">
    <location>
        <begin position="512"/>
        <end position="525"/>
    </location>
</feature>
<evidence type="ECO:0000313" key="6">
    <source>
        <dbReference type="Proteomes" id="UP000054549"/>
    </source>
</evidence>
<keyword evidence="6" id="KW-1185">Reference proteome</keyword>
<dbReference type="AlphaFoldDB" id="A0A0C2XGR3"/>
<dbReference type="InParanoid" id="A0A0C2XGR3"/>
<feature type="compositionally biased region" description="Polar residues" evidence="3">
    <location>
        <begin position="21"/>
        <end position="37"/>
    </location>
</feature>
<evidence type="ECO:0000313" key="5">
    <source>
        <dbReference type="EMBL" id="KIL68118.1"/>
    </source>
</evidence>
<feature type="compositionally biased region" description="Basic and acidic residues" evidence="3">
    <location>
        <begin position="534"/>
        <end position="544"/>
    </location>
</feature>
<dbReference type="InterPro" id="IPR035979">
    <property type="entry name" value="RBD_domain_sf"/>
</dbReference>
<feature type="domain" description="RRM" evidence="4">
    <location>
        <begin position="317"/>
        <end position="394"/>
    </location>
</feature>
<feature type="compositionally biased region" description="Acidic residues" evidence="3">
    <location>
        <begin position="257"/>
        <end position="268"/>
    </location>
</feature>
<feature type="compositionally biased region" description="Gly residues" evidence="3">
    <location>
        <begin position="497"/>
        <end position="511"/>
    </location>
</feature>
<dbReference type="PANTHER" id="PTHR48027">
    <property type="entry name" value="HETEROGENEOUS NUCLEAR RIBONUCLEOPROTEIN 87F-RELATED"/>
    <property type="match status" value="1"/>
</dbReference>
<dbReference type="Gene3D" id="3.30.70.330">
    <property type="match status" value="2"/>
</dbReference>
<dbReference type="OrthoDB" id="439808at2759"/>
<dbReference type="Proteomes" id="UP000054549">
    <property type="component" value="Unassembled WGS sequence"/>
</dbReference>
<feature type="region of interest" description="Disordered" evidence="3">
    <location>
        <begin position="1"/>
        <end position="306"/>
    </location>
</feature>
<feature type="compositionally biased region" description="Basic and acidic residues" evidence="3">
    <location>
        <begin position="1"/>
        <end position="15"/>
    </location>
</feature>
<evidence type="ECO:0000256" key="2">
    <source>
        <dbReference type="PROSITE-ProRule" id="PRU00176"/>
    </source>
</evidence>
<reference evidence="5 6" key="1">
    <citation type="submission" date="2014-04" db="EMBL/GenBank/DDBJ databases">
        <title>Evolutionary Origins and Diversification of the Mycorrhizal Mutualists.</title>
        <authorList>
            <consortium name="DOE Joint Genome Institute"/>
            <consortium name="Mycorrhizal Genomics Consortium"/>
            <person name="Kohler A."/>
            <person name="Kuo A."/>
            <person name="Nagy L.G."/>
            <person name="Floudas D."/>
            <person name="Copeland A."/>
            <person name="Barry K.W."/>
            <person name="Cichocki N."/>
            <person name="Veneault-Fourrey C."/>
            <person name="LaButti K."/>
            <person name="Lindquist E.A."/>
            <person name="Lipzen A."/>
            <person name="Lundell T."/>
            <person name="Morin E."/>
            <person name="Murat C."/>
            <person name="Riley R."/>
            <person name="Ohm R."/>
            <person name="Sun H."/>
            <person name="Tunlid A."/>
            <person name="Henrissat B."/>
            <person name="Grigoriev I.V."/>
            <person name="Hibbett D.S."/>
            <person name="Martin F."/>
        </authorList>
    </citation>
    <scope>NUCLEOTIDE SEQUENCE [LARGE SCALE GENOMIC DNA]</scope>
    <source>
        <strain evidence="5 6">Koide BX008</strain>
    </source>
</reference>
<dbReference type="HOGENOM" id="CLU_026791_1_1_1"/>
<dbReference type="InterPro" id="IPR000504">
    <property type="entry name" value="RRM_dom"/>
</dbReference>
<protein>
    <recommendedName>
        <fullName evidence="4">RRM domain-containing protein</fullName>
    </recommendedName>
</protein>
<evidence type="ECO:0000256" key="3">
    <source>
        <dbReference type="SAM" id="MobiDB-lite"/>
    </source>
</evidence>
<dbReference type="InterPro" id="IPR052462">
    <property type="entry name" value="SLIRP/GR-RBP-like"/>
</dbReference>
<dbReference type="InterPro" id="IPR012677">
    <property type="entry name" value="Nucleotide-bd_a/b_plait_sf"/>
</dbReference>
<proteinExistence type="predicted"/>
<dbReference type="SUPFAM" id="SSF54928">
    <property type="entry name" value="RNA-binding domain, RBD"/>
    <property type="match status" value="2"/>
</dbReference>
<dbReference type="EMBL" id="KN818229">
    <property type="protein sequence ID" value="KIL68118.1"/>
    <property type="molecule type" value="Genomic_DNA"/>
</dbReference>
<feature type="region of interest" description="Disordered" evidence="3">
    <location>
        <begin position="484"/>
        <end position="573"/>
    </location>
</feature>
<name>A0A0C2XGR3_AMAMK</name>
<dbReference type="Pfam" id="PF00076">
    <property type="entry name" value="RRM_1"/>
    <property type="match status" value="2"/>
</dbReference>